<protein>
    <submittedName>
        <fullName evidence="2">Uncharacterized protein</fullName>
    </submittedName>
</protein>
<gene>
    <name evidence="2" type="ORF">AsAng_0046340</name>
</gene>
<sequence>MTRSWIKGWNFFYFFYFFFATCQLEAPFYRLPSFCIPFLGLDNSPRYAIKEVLFRNIF</sequence>
<keyword evidence="1" id="KW-1133">Transmembrane helix</keyword>
<proteinExistence type="predicted"/>
<dbReference type="AlphaFoldDB" id="A0A916DWA7"/>
<dbReference type="EMBL" id="AP026867">
    <property type="protein sequence ID" value="BDS13871.1"/>
    <property type="molecule type" value="Genomic_DNA"/>
</dbReference>
<evidence type="ECO:0000256" key="1">
    <source>
        <dbReference type="SAM" id="Phobius"/>
    </source>
</evidence>
<feature type="transmembrane region" description="Helical" evidence="1">
    <location>
        <begin position="12"/>
        <end position="29"/>
    </location>
</feature>
<name>A0A916DWA7_9BACT</name>
<evidence type="ECO:0000313" key="2">
    <source>
        <dbReference type="EMBL" id="BDS13871.1"/>
    </source>
</evidence>
<keyword evidence="3" id="KW-1185">Reference proteome</keyword>
<reference evidence="2" key="1">
    <citation type="submission" date="2022-09" db="EMBL/GenBank/DDBJ databases">
        <title>Aureispira anguillicida sp. nov., isolated from Leptocephalus of Japanese eel Anguilla japonica.</title>
        <authorList>
            <person name="Yuasa K."/>
            <person name="Mekata T."/>
            <person name="Ikunari K."/>
        </authorList>
    </citation>
    <scope>NUCLEOTIDE SEQUENCE</scope>
    <source>
        <strain evidence="2">EL160426</strain>
    </source>
</reference>
<accession>A0A916DWA7</accession>
<keyword evidence="1" id="KW-0812">Transmembrane</keyword>
<dbReference type="KEGG" id="aup:AsAng_0046340"/>
<organism evidence="2 3">
    <name type="scientific">Aureispira anguillae</name>
    <dbReference type="NCBI Taxonomy" id="2864201"/>
    <lineage>
        <taxon>Bacteria</taxon>
        <taxon>Pseudomonadati</taxon>
        <taxon>Bacteroidota</taxon>
        <taxon>Saprospiria</taxon>
        <taxon>Saprospirales</taxon>
        <taxon>Saprospiraceae</taxon>
        <taxon>Aureispira</taxon>
    </lineage>
</organism>
<keyword evidence="1" id="KW-0472">Membrane</keyword>
<evidence type="ECO:0000313" key="3">
    <source>
        <dbReference type="Proteomes" id="UP001060919"/>
    </source>
</evidence>
<dbReference type="Proteomes" id="UP001060919">
    <property type="component" value="Chromosome"/>
</dbReference>